<accession>A0A6V7HI08</accession>
<dbReference type="AlphaFoldDB" id="A0A6V7HI08"/>
<organism evidence="2 3">
    <name type="scientific">Heterotrigona itama</name>
    <dbReference type="NCBI Taxonomy" id="395501"/>
    <lineage>
        <taxon>Eukaryota</taxon>
        <taxon>Metazoa</taxon>
        <taxon>Ecdysozoa</taxon>
        <taxon>Arthropoda</taxon>
        <taxon>Hexapoda</taxon>
        <taxon>Insecta</taxon>
        <taxon>Pterygota</taxon>
        <taxon>Neoptera</taxon>
        <taxon>Endopterygota</taxon>
        <taxon>Hymenoptera</taxon>
        <taxon>Apocrita</taxon>
        <taxon>Aculeata</taxon>
        <taxon>Apoidea</taxon>
        <taxon>Anthophila</taxon>
        <taxon>Apidae</taxon>
        <taxon>Heterotrigona</taxon>
    </lineage>
</organism>
<evidence type="ECO:0000256" key="1">
    <source>
        <dbReference type="SAM" id="MobiDB-lite"/>
    </source>
</evidence>
<comment type="caution">
    <text evidence="2">The sequence shown here is derived from an EMBL/GenBank/DDBJ whole genome shotgun (WGS) entry which is preliminary data.</text>
</comment>
<sequence>VFFVLRNEKSKRSFERAEVHPRYSSLPFQFVEKWECLANLTHRAFKHDQQACDDYRKRHFSDWRPRHVDGRHPGRPVPVLDQSRGQIPR</sequence>
<feature type="non-terminal residue" evidence="2">
    <location>
        <position position="1"/>
    </location>
</feature>
<evidence type="ECO:0000313" key="2">
    <source>
        <dbReference type="EMBL" id="CAD1480177.1"/>
    </source>
</evidence>
<name>A0A6V7HI08_9HYME</name>
<evidence type="ECO:0000313" key="3">
    <source>
        <dbReference type="Proteomes" id="UP000752696"/>
    </source>
</evidence>
<protein>
    <submittedName>
        <fullName evidence="2">Uncharacterized protein</fullName>
    </submittedName>
</protein>
<reference evidence="2" key="1">
    <citation type="submission" date="2020-07" db="EMBL/GenBank/DDBJ databases">
        <authorList>
            <person name="Nazaruddin N."/>
        </authorList>
    </citation>
    <scope>NUCLEOTIDE SEQUENCE</scope>
</reference>
<gene>
    <name evidence="2" type="ORF">MHI_LOCUS899895</name>
</gene>
<dbReference type="EMBL" id="CAJDYZ010011854">
    <property type="protein sequence ID" value="CAD1480177.1"/>
    <property type="molecule type" value="Genomic_DNA"/>
</dbReference>
<dbReference type="Proteomes" id="UP000752696">
    <property type="component" value="Unassembled WGS sequence"/>
</dbReference>
<keyword evidence="3" id="KW-1185">Reference proteome</keyword>
<proteinExistence type="predicted"/>
<feature type="region of interest" description="Disordered" evidence="1">
    <location>
        <begin position="65"/>
        <end position="89"/>
    </location>
</feature>